<dbReference type="AlphaFoldDB" id="A0A412AZJ8"/>
<protein>
    <submittedName>
        <fullName evidence="1">HAD family phosphatase</fullName>
    </submittedName>
</protein>
<dbReference type="CDD" id="cd07516">
    <property type="entry name" value="HAD_Pase"/>
    <property type="match status" value="1"/>
</dbReference>
<dbReference type="SFLD" id="SFLDG01140">
    <property type="entry name" value="C2.B:_Phosphomannomutase_and_P"/>
    <property type="match status" value="1"/>
</dbReference>
<dbReference type="Gene3D" id="3.40.50.1000">
    <property type="entry name" value="HAD superfamily/HAD-like"/>
    <property type="match status" value="1"/>
</dbReference>
<dbReference type="PANTHER" id="PTHR10000:SF8">
    <property type="entry name" value="HAD SUPERFAMILY HYDROLASE-LIKE, TYPE 3"/>
    <property type="match status" value="1"/>
</dbReference>
<dbReference type="Gene3D" id="3.30.1240.10">
    <property type="match status" value="1"/>
</dbReference>
<dbReference type="GO" id="GO:0016791">
    <property type="term" value="F:phosphatase activity"/>
    <property type="evidence" value="ECO:0007669"/>
    <property type="project" value="TreeGrafter"/>
</dbReference>
<dbReference type="GO" id="GO:0000287">
    <property type="term" value="F:magnesium ion binding"/>
    <property type="evidence" value="ECO:0007669"/>
    <property type="project" value="TreeGrafter"/>
</dbReference>
<evidence type="ECO:0000313" key="2">
    <source>
        <dbReference type="Proteomes" id="UP000284751"/>
    </source>
</evidence>
<sequence length="283" mass="31511">METGGCPLIQLIALDLDGTTLTGDNVISERNQNALLAAMAQGVLVVPATGRTFEKMPPCIRELPGIQYAICSNGAAVYDVRADRNIYENLMPYETVAEMLRFGDEYKCFPEVYLKGRSYCRLSQLDLVMEYPRLSDYAAHVKSTRLPVESLRRFVLDAGCGVEKVNLWPKRREDFPVMWRQLLENQAVSITSSGFGNIEINAHGCDKGDGLLHLCEYLTISRENVMAAGDNLNDGSMLRFAGESVAMENAIDDLKDIAKYIAKTNLEDGVAEMVERLVLKKEI</sequence>
<dbReference type="PANTHER" id="PTHR10000">
    <property type="entry name" value="PHOSPHOSERINE PHOSPHATASE"/>
    <property type="match status" value="1"/>
</dbReference>
<accession>A0A412AZJ8</accession>
<reference evidence="1 2" key="1">
    <citation type="submission" date="2018-08" db="EMBL/GenBank/DDBJ databases">
        <title>A genome reference for cultivated species of the human gut microbiota.</title>
        <authorList>
            <person name="Zou Y."/>
            <person name="Xue W."/>
            <person name="Luo G."/>
        </authorList>
    </citation>
    <scope>NUCLEOTIDE SEQUENCE [LARGE SCALE GENOMIC DNA]</scope>
    <source>
        <strain evidence="1 2">AF28-26</strain>
    </source>
</reference>
<dbReference type="InterPro" id="IPR036412">
    <property type="entry name" value="HAD-like_sf"/>
</dbReference>
<dbReference type="SUPFAM" id="SSF56784">
    <property type="entry name" value="HAD-like"/>
    <property type="match status" value="1"/>
</dbReference>
<dbReference type="EMBL" id="QRTC01000007">
    <property type="protein sequence ID" value="RGQ43296.1"/>
    <property type="molecule type" value="Genomic_DNA"/>
</dbReference>
<dbReference type="GO" id="GO:0005829">
    <property type="term" value="C:cytosol"/>
    <property type="evidence" value="ECO:0007669"/>
    <property type="project" value="TreeGrafter"/>
</dbReference>
<dbReference type="InterPro" id="IPR000150">
    <property type="entry name" value="Cof"/>
</dbReference>
<dbReference type="Proteomes" id="UP000284751">
    <property type="component" value="Unassembled WGS sequence"/>
</dbReference>
<proteinExistence type="predicted"/>
<dbReference type="Pfam" id="PF08282">
    <property type="entry name" value="Hydrolase_3"/>
    <property type="match status" value="1"/>
</dbReference>
<dbReference type="NCBIfam" id="TIGR00099">
    <property type="entry name" value="Cof-subfamily"/>
    <property type="match status" value="1"/>
</dbReference>
<organism evidence="1 2">
    <name type="scientific">[Clostridium] leptum</name>
    <dbReference type="NCBI Taxonomy" id="1535"/>
    <lineage>
        <taxon>Bacteria</taxon>
        <taxon>Bacillati</taxon>
        <taxon>Bacillota</taxon>
        <taxon>Clostridia</taxon>
        <taxon>Eubacteriales</taxon>
        <taxon>Oscillospiraceae</taxon>
        <taxon>Oscillospiraceae incertae sedis</taxon>
    </lineage>
</organism>
<dbReference type="InterPro" id="IPR023214">
    <property type="entry name" value="HAD_sf"/>
</dbReference>
<evidence type="ECO:0000313" key="1">
    <source>
        <dbReference type="EMBL" id="RGQ43296.1"/>
    </source>
</evidence>
<name>A0A412AZJ8_9FIRM</name>
<comment type="caution">
    <text evidence="1">The sequence shown here is derived from an EMBL/GenBank/DDBJ whole genome shotgun (WGS) entry which is preliminary data.</text>
</comment>
<dbReference type="SFLD" id="SFLDS00003">
    <property type="entry name" value="Haloacid_Dehalogenase"/>
    <property type="match status" value="1"/>
</dbReference>
<gene>
    <name evidence="1" type="ORF">DWY99_03250</name>
</gene>